<dbReference type="SUPFAM" id="SSF47384">
    <property type="entry name" value="Homodimeric domain of signal transducing histidine kinase"/>
    <property type="match status" value="1"/>
</dbReference>
<dbReference type="FunFam" id="3.30.565.10:FF:000006">
    <property type="entry name" value="Sensor histidine kinase WalK"/>
    <property type="match status" value="1"/>
</dbReference>
<evidence type="ECO:0000313" key="16">
    <source>
        <dbReference type="EMBL" id="GGE20179.1"/>
    </source>
</evidence>
<dbReference type="GO" id="GO:0005524">
    <property type="term" value="F:ATP binding"/>
    <property type="evidence" value="ECO:0007669"/>
    <property type="project" value="UniProtKB-KW"/>
</dbReference>
<dbReference type="InterPro" id="IPR003661">
    <property type="entry name" value="HisK_dim/P_dom"/>
</dbReference>
<dbReference type="Gene3D" id="3.30.450.20">
    <property type="entry name" value="PAS domain"/>
    <property type="match status" value="3"/>
</dbReference>
<dbReference type="InterPro" id="IPR003018">
    <property type="entry name" value="GAF"/>
</dbReference>
<dbReference type="Gene3D" id="3.30.450.40">
    <property type="match status" value="1"/>
</dbReference>
<dbReference type="PROSITE" id="PS50110">
    <property type="entry name" value="RESPONSE_REGULATORY"/>
    <property type="match status" value="1"/>
</dbReference>
<reference evidence="16" key="2">
    <citation type="submission" date="2020-09" db="EMBL/GenBank/DDBJ databases">
        <authorList>
            <person name="Sun Q."/>
            <person name="Zhou Y."/>
        </authorList>
    </citation>
    <scope>NUCLEOTIDE SEQUENCE</scope>
    <source>
        <strain evidence="16">CGMCC 1.15367</strain>
    </source>
</reference>
<dbReference type="Pfam" id="PF00512">
    <property type="entry name" value="HisKA"/>
    <property type="match status" value="1"/>
</dbReference>
<dbReference type="SMART" id="SM00448">
    <property type="entry name" value="REC"/>
    <property type="match status" value="1"/>
</dbReference>
<dbReference type="Pfam" id="PF02518">
    <property type="entry name" value="HATPase_c"/>
    <property type="match status" value="1"/>
</dbReference>
<dbReference type="AlphaFoldDB" id="A0A917A017"/>
<feature type="domain" description="Histidine kinase" evidence="12">
    <location>
        <begin position="353"/>
        <end position="572"/>
    </location>
</feature>
<dbReference type="GO" id="GO:0000155">
    <property type="term" value="F:phosphorelay sensor kinase activity"/>
    <property type="evidence" value="ECO:0007669"/>
    <property type="project" value="InterPro"/>
</dbReference>
<dbReference type="NCBIfam" id="TIGR00229">
    <property type="entry name" value="sensory_box"/>
    <property type="match status" value="2"/>
</dbReference>
<dbReference type="SMART" id="SM00065">
    <property type="entry name" value="GAF"/>
    <property type="match status" value="1"/>
</dbReference>
<keyword evidence="9" id="KW-0418">Kinase</keyword>
<evidence type="ECO:0000256" key="4">
    <source>
        <dbReference type="ARBA" id="ARBA00022553"/>
    </source>
</evidence>
<proteinExistence type="predicted"/>
<dbReference type="InterPro" id="IPR000700">
    <property type="entry name" value="PAS-assoc_C"/>
</dbReference>
<dbReference type="CDD" id="cd17574">
    <property type="entry name" value="REC_OmpR"/>
    <property type="match status" value="1"/>
</dbReference>
<evidence type="ECO:0000313" key="17">
    <source>
        <dbReference type="Proteomes" id="UP000644699"/>
    </source>
</evidence>
<comment type="caution">
    <text evidence="16">The sequence shown here is derived from an EMBL/GenBank/DDBJ whole genome shotgun (WGS) entry which is preliminary data.</text>
</comment>
<dbReference type="InterPro" id="IPR004358">
    <property type="entry name" value="Sig_transdc_His_kin-like_C"/>
</dbReference>
<dbReference type="InterPro" id="IPR005467">
    <property type="entry name" value="His_kinase_dom"/>
</dbReference>
<dbReference type="PROSITE" id="PS50112">
    <property type="entry name" value="PAS"/>
    <property type="match status" value="2"/>
</dbReference>
<evidence type="ECO:0000256" key="1">
    <source>
        <dbReference type="ARBA" id="ARBA00000085"/>
    </source>
</evidence>
<dbReference type="FunFam" id="1.10.287.130:FF:000045">
    <property type="entry name" value="Two-component system sensor histidine kinase/response regulator"/>
    <property type="match status" value="1"/>
</dbReference>
<evidence type="ECO:0000256" key="5">
    <source>
        <dbReference type="ARBA" id="ARBA00022630"/>
    </source>
</evidence>
<evidence type="ECO:0000259" key="15">
    <source>
        <dbReference type="PROSITE" id="PS50113"/>
    </source>
</evidence>
<dbReference type="CDD" id="cd00130">
    <property type="entry name" value="PAS"/>
    <property type="match status" value="2"/>
</dbReference>
<evidence type="ECO:0000256" key="7">
    <source>
        <dbReference type="ARBA" id="ARBA00022679"/>
    </source>
</evidence>
<dbReference type="SMART" id="SM00387">
    <property type="entry name" value="HATPase_c"/>
    <property type="match status" value="1"/>
</dbReference>
<feature type="modified residue" description="4-aspartylphosphate" evidence="11">
    <location>
        <position position="670"/>
    </location>
</feature>
<feature type="domain" description="Response regulatory" evidence="13">
    <location>
        <begin position="622"/>
        <end position="737"/>
    </location>
</feature>
<dbReference type="SUPFAM" id="SSF55874">
    <property type="entry name" value="ATPase domain of HSP90 chaperone/DNA topoisomerase II/histidine kinase"/>
    <property type="match status" value="2"/>
</dbReference>
<evidence type="ECO:0000256" key="3">
    <source>
        <dbReference type="ARBA" id="ARBA00021740"/>
    </source>
</evidence>
<evidence type="ECO:0000256" key="10">
    <source>
        <dbReference type="ARBA" id="ARBA00022840"/>
    </source>
</evidence>
<comment type="catalytic activity">
    <reaction evidence="1">
        <text>ATP + protein L-histidine = ADP + protein N-phospho-L-histidine.</text>
        <dbReference type="EC" id="2.7.13.3"/>
    </reaction>
</comment>
<dbReference type="PANTHER" id="PTHR43547:SF2">
    <property type="entry name" value="HYBRID SIGNAL TRANSDUCTION HISTIDINE KINASE C"/>
    <property type="match status" value="1"/>
</dbReference>
<dbReference type="PANTHER" id="PTHR43547">
    <property type="entry name" value="TWO-COMPONENT HISTIDINE KINASE"/>
    <property type="match status" value="1"/>
</dbReference>
<evidence type="ECO:0000256" key="9">
    <source>
        <dbReference type="ARBA" id="ARBA00022777"/>
    </source>
</evidence>
<dbReference type="SMART" id="SM00091">
    <property type="entry name" value="PAS"/>
    <property type="match status" value="2"/>
</dbReference>
<feature type="domain" description="PAS" evidence="14">
    <location>
        <begin position="894"/>
        <end position="941"/>
    </location>
</feature>
<keyword evidence="5" id="KW-0285">Flavoprotein</keyword>
<dbReference type="PROSITE" id="PS50113">
    <property type="entry name" value="PAC"/>
    <property type="match status" value="1"/>
</dbReference>
<dbReference type="Pfam" id="PF08448">
    <property type="entry name" value="PAS_4"/>
    <property type="match status" value="2"/>
</dbReference>
<feature type="domain" description="PAC" evidence="15">
    <location>
        <begin position="841"/>
        <end position="893"/>
    </location>
</feature>
<dbReference type="InterPro" id="IPR013656">
    <property type="entry name" value="PAS_4"/>
</dbReference>
<dbReference type="EMBL" id="BMIQ01000009">
    <property type="protein sequence ID" value="GGE20179.1"/>
    <property type="molecule type" value="Genomic_DNA"/>
</dbReference>
<evidence type="ECO:0000259" key="12">
    <source>
        <dbReference type="PROSITE" id="PS50109"/>
    </source>
</evidence>
<dbReference type="CDD" id="cd00082">
    <property type="entry name" value="HisKA"/>
    <property type="match status" value="1"/>
</dbReference>
<keyword evidence="10" id="KW-0067">ATP-binding</keyword>
<keyword evidence="4 11" id="KW-0597">Phosphoprotein</keyword>
<accession>A0A917A017</accession>
<dbReference type="Gene3D" id="3.40.50.2300">
    <property type="match status" value="1"/>
</dbReference>
<dbReference type="CDD" id="cd16922">
    <property type="entry name" value="HATPase_EvgS-ArcB-TorS-like"/>
    <property type="match status" value="1"/>
</dbReference>
<reference evidence="16" key="1">
    <citation type="journal article" date="2014" name="Int. J. Syst. Evol. Microbiol.">
        <title>Complete genome sequence of Corynebacterium casei LMG S-19264T (=DSM 44701T), isolated from a smear-ripened cheese.</title>
        <authorList>
            <consortium name="US DOE Joint Genome Institute (JGI-PGF)"/>
            <person name="Walter F."/>
            <person name="Albersmeier A."/>
            <person name="Kalinowski J."/>
            <person name="Ruckert C."/>
        </authorList>
    </citation>
    <scope>NUCLEOTIDE SEQUENCE</scope>
    <source>
        <strain evidence="16">CGMCC 1.15367</strain>
    </source>
</reference>
<dbReference type="Pfam" id="PF00072">
    <property type="entry name" value="Response_reg"/>
    <property type="match status" value="1"/>
</dbReference>
<protein>
    <recommendedName>
        <fullName evidence="3">Blue-light-activated histidine kinase</fullName>
        <ecNumber evidence="2">2.7.13.3</ecNumber>
    </recommendedName>
</protein>
<dbReference type="InterPro" id="IPR035965">
    <property type="entry name" value="PAS-like_dom_sf"/>
</dbReference>
<keyword evidence="8" id="KW-0547">Nucleotide-binding</keyword>
<dbReference type="InterPro" id="IPR036097">
    <property type="entry name" value="HisK_dim/P_sf"/>
</dbReference>
<dbReference type="EC" id="2.7.13.3" evidence="2"/>
<organism evidence="16 17">
    <name type="scientific">Aureimonas endophytica</name>
    <dbReference type="NCBI Taxonomy" id="2027858"/>
    <lineage>
        <taxon>Bacteria</taxon>
        <taxon>Pseudomonadati</taxon>
        <taxon>Pseudomonadota</taxon>
        <taxon>Alphaproteobacteria</taxon>
        <taxon>Hyphomicrobiales</taxon>
        <taxon>Aurantimonadaceae</taxon>
        <taxon>Aureimonas</taxon>
    </lineage>
</organism>
<keyword evidence="6" id="KW-0288">FMN</keyword>
<dbReference type="InterPro" id="IPR036890">
    <property type="entry name" value="HATPase_C_sf"/>
</dbReference>
<dbReference type="Gene3D" id="1.10.287.130">
    <property type="match status" value="1"/>
</dbReference>
<dbReference type="SMART" id="SM00388">
    <property type="entry name" value="HisKA"/>
    <property type="match status" value="1"/>
</dbReference>
<gene>
    <name evidence="16" type="ORF">GCM10011390_44280</name>
</gene>
<dbReference type="SUPFAM" id="SSF52172">
    <property type="entry name" value="CheY-like"/>
    <property type="match status" value="1"/>
</dbReference>
<dbReference type="Proteomes" id="UP000644699">
    <property type="component" value="Unassembled WGS sequence"/>
</dbReference>
<dbReference type="InterPro" id="IPR011006">
    <property type="entry name" value="CheY-like_superfamily"/>
</dbReference>
<sequence length="1205" mass="131214">MSDMAEPRSWSSEALFSGPGDVRARGRTLDWAATPLGPVQGWSQSLRSTVRTLLSSQYPMVLTWGPQFTQIYNDAYSKLIGDRHPSGLGGDIRVTLAEAWDTLGPMIERVMATGVANWTPALPLEMHRSGYREEAYFSVSHAPAENDRGEIVGMLAVCSEVTEQIVGERRLRLLRELAARAGDAQETAAAARDLVAALSEDRLDVPFACVYLRDGDAFGLVASQGLTEDDAASAADWMTGERGLSSVDDAHGGDAALVDGLDRIVTVSGGAYGDPVTSAIRLPIMGAQGAVLGVLIAGVSPNRALDEGYRSFFELLATQVSVALRNARAREDDRRRAEELAELDRAKTAFFSNVSHEFRTPLTLLLGPLEEAIVDEAGTLADHRGELQIAHRNALRLLRLVNTLLDFSRVEADRAEASFEFCDLSVLTADLASNFRSAMEKAGLRLVVDAPSLPRLVRVDRDMFEKIVLNLLSNAFKFTHEGTIDVRLREAGSDAVAFVVSDTGVGIPSDELPRVFERFHRIPGQHARSHEGTGIGLALVRQLVALHGGDIAVESEGPGRGTTFTVVLPYGSATRASLVDAPRDPGLRPQADAFVEEALRWLPGDENTHAGRHTPSPRSRPRIILADDNADMRAYVQRLLGDSYDVIAVADGTQALAAVETSRPDLVVSDIMMPGLDGFALLHAMRSDPAMATVPVIFLSARAGEEARVESLAAGADDHVVKPFGAQELRARIDGVLRLASLRGDAANRERVLEAQLAASKAQVALAHSESQLWTLMDALPVLISHIDRDLRYRFVNRAYETWFSRKHEDVVGKTVAEVVGPVAFEQVRPRIGAALSGQHLSFEESVVYPDVGLRHVRADFIPKRTPEGEVVGFYGLVQDVTEARQQTERLAESERRMRVVLDAVSDGFVAVDANWRITLFNRAAEDAFGRERDNVLGQELWDAFPEVCATPYGQHLKQVMETRTAMTFEEGSPVQSDRFLETRLAGTHDGGLAASFTDITERKVAERHRELLVNELNHRVKNTLAVVQSIAMQSFKDERVPNQARQAFQGRLLALSDAHNLLTQESWETAPLSLVVEGALRPFREGNRFDVQGPKVRVGPKASVSLTLAFHELCTNAVKYGALSAPEGHVTIAWSVTGHPQPTLTIRWVESGGPEVRPPERPGFGSRLVSRGLAAELGGAVELLYPPTGVVCEIAAPLGTVESR</sequence>
<name>A0A917A017_9HYPH</name>
<dbReference type="SMART" id="SM00911">
    <property type="entry name" value="HWE_HK"/>
    <property type="match status" value="1"/>
</dbReference>
<dbReference type="InterPro" id="IPR029016">
    <property type="entry name" value="GAF-like_dom_sf"/>
</dbReference>
<dbReference type="PROSITE" id="PS50109">
    <property type="entry name" value="HIS_KIN"/>
    <property type="match status" value="1"/>
</dbReference>
<evidence type="ECO:0000259" key="14">
    <source>
        <dbReference type="PROSITE" id="PS50112"/>
    </source>
</evidence>
<evidence type="ECO:0000256" key="2">
    <source>
        <dbReference type="ARBA" id="ARBA00012438"/>
    </source>
</evidence>
<dbReference type="InterPro" id="IPR001789">
    <property type="entry name" value="Sig_transdc_resp-reg_receiver"/>
</dbReference>
<dbReference type="InterPro" id="IPR011102">
    <property type="entry name" value="Sig_transdc_His_kinase_HWE"/>
</dbReference>
<dbReference type="InterPro" id="IPR003594">
    <property type="entry name" value="HATPase_dom"/>
</dbReference>
<evidence type="ECO:0000256" key="11">
    <source>
        <dbReference type="PROSITE-ProRule" id="PRU00169"/>
    </source>
</evidence>
<dbReference type="SUPFAM" id="SSF55781">
    <property type="entry name" value="GAF domain-like"/>
    <property type="match status" value="1"/>
</dbReference>
<evidence type="ECO:0000259" key="13">
    <source>
        <dbReference type="PROSITE" id="PS50110"/>
    </source>
</evidence>
<keyword evidence="17" id="KW-1185">Reference proteome</keyword>
<keyword evidence="7" id="KW-0808">Transferase</keyword>
<dbReference type="SUPFAM" id="SSF55785">
    <property type="entry name" value="PYP-like sensor domain (PAS domain)"/>
    <property type="match status" value="2"/>
</dbReference>
<dbReference type="InterPro" id="IPR000014">
    <property type="entry name" value="PAS"/>
</dbReference>
<dbReference type="Pfam" id="PF07536">
    <property type="entry name" value="HWE_HK"/>
    <property type="match status" value="1"/>
</dbReference>
<dbReference type="Gene3D" id="3.30.565.10">
    <property type="entry name" value="Histidine kinase-like ATPase, C-terminal domain"/>
    <property type="match status" value="2"/>
</dbReference>
<evidence type="ECO:0000256" key="8">
    <source>
        <dbReference type="ARBA" id="ARBA00022741"/>
    </source>
</evidence>
<dbReference type="PRINTS" id="PR00344">
    <property type="entry name" value="BCTRLSENSOR"/>
</dbReference>
<feature type="domain" description="PAS" evidence="14">
    <location>
        <begin position="769"/>
        <end position="839"/>
    </location>
</feature>
<evidence type="ECO:0000256" key="6">
    <source>
        <dbReference type="ARBA" id="ARBA00022643"/>
    </source>
</evidence>